<evidence type="ECO:0000313" key="7">
    <source>
        <dbReference type="EMBL" id="GAA3075200.1"/>
    </source>
</evidence>
<comment type="similarity">
    <text evidence="2">Belongs to the transposase mutator family.</text>
</comment>
<keyword evidence="5" id="KW-0233">DNA recombination</keyword>
<evidence type="ECO:0000256" key="1">
    <source>
        <dbReference type="ARBA" id="ARBA00002190"/>
    </source>
</evidence>
<protein>
    <submittedName>
        <fullName evidence="7">IS1249 family transposase</fullName>
    </submittedName>
</protein>
<evidence type="ECO:0000256" key="2">
    <source>
        <dbReference type="ARBA" id="ARBA00010961"/>
    </source>
</evidence>
<comment type="caution">
    <text evidence="7">The sequence shown here is derived from an EMBL/GenBank/DDBJ whole genome shotgun (WGS) entry which is preliminary data.</text>
</comment>
<keyword evidence="8" id="KW-1185">Reference proteome</keyword>
<dbReference type="InterPro" id="IPR001207">
    <property type="entry name" value="Transposase_mutator"/>
</dbReference>
<feature type="compositionally biased region" description="Basic and acidic residues" evidence="6">
    <location>
        <begin position="301"/>
        <end position="311"/>
    </location>
</feature>
<evidence type="ECO:0000256" key="3">
    <source>
        <dbReference type="ARBA" id="ARBA00022578"/>
    </source>
</evidence>
<gene>
    <name evidence="7" type="ORF">GCM10010529_28750</name>
</gene>
<comment type="function">
    <text evidence="1">Required for the transposition of the insertion element.</text>
</comment>
<reference evidence="8" key="1">
    <citation type="journal article" date="2019" name="Int. J. Syst. Evol. Microbiol.">
        <title>The Global Catalogue of Microorganisms (GCM) 10K type strain sequencing project: providing services to taxonomists for standard genome sequencing and annotation.</title>
        <authorList>
            <consortium name="The Broad Institute Genomics Platform"/>
            <consortium name="The Broad Institute Genome Sequencing Center for Infectious Disease"/>
            <person name="Wu L."/>
            <person name="Ma J."/>
        </authorList>
    </citation>
    <scope>NUCLEOTIDE SEQUENCE [LARGE SCALE GENOMIC DNA]</scope>
    <source>
        <strain evidence="8">JCM 14309</strain>
    </source>
</reference>
<name>A0ABP6M3H7_9MICC</name>
<dbReference type="Pfam" id="PF00872">
    <property type="entry name" value="Transposase_mut"/>
    <property type="match status" value="1"/>
</dbReference>
<evidence type="ECO:0000256" key="4">
    <source>
        <dbReference type="ARBA" id="ARBA00023125"/>
    </source>
</evidence>
<organism evidence="7 8">
    <name type="scientific">Nesterenkonia aethiopica</name>
    <dbReference type="NCBI Taxonomy" id="269144"/>
    <lineage>
        <taxon>Bacteria</taxon>
        <taxon>Bacillati</taxon>
        <taxon>Actinomycetota</taxon>
        <taxon>Actinomycetes</taxon>
        <taxon>Micrococcales</taxon>
        <taxon>Micrococcaceae</taxon>
        <taxon>Nesterenkonia</taxon>
    </lineage>
</organism>
<dbReference type="Proteomes" id="UP001500236">
    <property type="component" value="Unassembled WGS sequence"/>
</dbReference>
<keyword evidence="3" id="KW-0815">Transposition</keyword>
<proteinExistence type="inferred from homology"/>
<dbReference type="EMBL" id="BAAAVT010000024">
    <property type="protein sequence ID" value="GAA3075200.1"/>
    <property type="molecule type" value="Genomic_DNA"/>
</dbReference>
<evidence type="ECO:0000313" key="8">
    <source>
        <dbReference type="Proteomes" id="UP001500236"/>
    </source>
</evidence>
<evidence type="ECO:0000256" key="6">
    <source>
        <dbReference type="SAM" id="MobiDB-lite"/>
    </source>
</evidence>
<dbReference type="NCBIfam" id="NF033544">
    <property type="entry name" value="transpos_IS1249"/>
    <property type="match status" value="1"/>
</dbReference>
<sequence>MKHRRQDVAHRHELDAFLAWLTSAQTQTQAGARSGISARSFRRRTGWCWNITPRIPVTGEIYDQIQLDGIYLGSWCCLIAISPTGVIGYQWCNTEKRAAWEALLGQFPAPAVVINDGAAGLLSARKHLWPETRVQRCLVHIQRNIRRHITTQPRTVPGKELRQLSLTLTRINTTAQAAAWLAALAEFHQRHRGFIFARTRHEEHTGPVPGWVRPGQRSWFTHDRLRKAYVLLERCVKNDELFTYLDGDLDFEVASTTNQIEGGINAQIRLLLRHHRGLPEEHMRRAVEWFLYLRSEDPQPSHHLIRPEHHQPQGRSVAASEEQIGPVLYDSRPTDE</sequence>
<keyword evidence="4" id="KW-0238">DNA-binding</keyword>
<dbReference type="InterPro" id="IPR048004">
    <property type="entry name" value="IS1249_transpos"/>
</dbReference>
<evidence type="ECO:0000256" key="5">
    <source>
        <dbReference type="ARBA" id="ARBA00023172"/>
    </source>
</evidence>
<feature type="region of interest" description="Disordered" evidence="6">
    <location>
        <begin position="301"/>
        <end position="336"/>
    </location>
</feature>
<accession>A0ABP6M3H7</accession>